<dbReference type="SUPFAM" id="SSF48452">
    <property type="entry name" value="TPR-like"/>
    <property type="match status" value="2"/>
</dbReference>
<dbReference type="KEGG" id="hhy:Halhy_4068"/>
<dbReference type="SUPFAM" id="SSF55874">
    <property type="entry name" value="ATPase domain of HSP90 chaperone/DNA topoisomerase II/histidine kinase"/>
    <property type="match status" value="1"/>
</dbReference>
<dbReference type="Gene3D" id="3.30.565.10">
    <property type="entry name" value="Histidine kinase-like ATPase, C-terminal domain"/>
    <property type="match status" value="1"/>
</dbReference>
<evidence type="ECO:0000256" key="8">
    <source>
        <dbReference type="SAM" id="Phobius"/>
    </source>
</evidence>
<dbReference type="eggNOG" id="COG3920">
    <property type="taxonomic scope" value="Bacteria"/>
</dbReference>
<dbReference type="Pfam" id="PF02518">
    <property type="entry name" value="HATPase_c"/>
    <property type="match status" value="1"/>
</dbReference>
<keyword evidence="5" id="KW-0547">Nucleotide-binding</keyword>
<dbReference type="InterPro" id="IPR005467">
    <property type="entry name" value="His_kinase_dom"/>
</dbReference>
<dbReference type="InterPro" id="IPR003594">
    <property type="entry name" value="HATPase_dom"/>
</dbReference>
<evidence type="ECO:0000256" key="1">
    <source>
        <dbReference type="ARBA" id="ARBA00000085"/>
    </source>
</evidence>
<sequence length="654" mass="74234">MWRILLCLCWFIPLDLIHAQVNSNSTLPADRAGTLIGEGQAFLQKRDYVNALKSFDQAKPLLEQQNDEYRLGRLLKQIGDLYSARTYFRQSAEHYRDAITLLRKTGQLELVGDCLESLANINVNFGYSAQAIANYTRALSVKTRFNDTKGMMQCQLMLSKLYFSDKNYELALSHNREAQQLAGNDWATETNTAIQEVVILTFLDKIGEAEQALKKAERLVAKQNNPTNSVKLLSAMANLCLAKKDKACAKLYVDSAKVLLRGSQNPELAVEALSQMAEINKNNEDYEAAFEAMVWMDRYKDVFRTENIERISAEINEAAGAALREKEIESLNLANRLNESQLSKEKQLRLALLRESLLKDSAYANQARFLAALENESKLRDAQLAREKELSQSLSRENALKQQLLNDERRNRNLLFLGLAAMVLLGAVIYLQYRKQHTNNSIIRKQSEELAVLNREIHHRVKNNLQVISSMLDLQSQSLHDANAKAVIKEAILRVQAMAFIHQNLYQDEAVSTVNMNEYIQILSDHLFKTYNINADKIQLHTQIESLKLHTDTAIPLGMVLNELISNALKYAFKNREEGAIWVILKKNSQELLLQVKDDGVGLPQHFQLENTSSFGYEVIQAMAQKLRARLNIESNNGTNVQLLISKFKTSAKP</sequence>
<dbReference type="GO" id="GO:0004673">
    <property type="term" value="F:protein histidine kinase activity"/>
    <property type="evidence" value="ECO:0007669"/>
    <property type="project" value="UniProtKB-EC"/>
</dbReference>
<gene>
    <name evidence="11" type="ordered locus">Halhy_4068</name>
</gene>
<evidence type="ECO:0000256" key="9">
    <source>
        <dbReference type="SAM" id="SignalP"/>
    </source>
</evidence>
<dbReference type="Gene3D" id="3.30.450.20">
    <property type="entry name" value="PAS domain"/>
    <property type="match status" value="1"/>
</dbReference>
<evidence type="ECO:0000313" key="11">
    <source>
        <dbReference type="EMBL" id="AEE51916.1"/>
    </source>
</evidence>
<name>F4L6W1_HALH1</name>
<keyword evidence="6 11" id="KW-0418">Kinase</keyword>
<feature type="signal peptide" evidence="9">
    <location>
        <begin position="1"/>
        <end position="19"/>
    </location>
</feature>
<comment type="catalytic activity">
    <reaction evidence="1">
        <text>ATP + protein L-histidine = ADP + protein N-phospho-L-histidine.</text>
        <dbReference type="EC" id="2.7.13.3"/>
    </reaction>
</comment>
<keyword evidence="7" id="KW-0067">ATP-binding</keyword>
<feature type="domain" description="Histidine kinase" evidence="10">
    <location>
        <begin position="456"/>
        <end position="649"/>
    </location>
</feature>
<evidence type="ECO:0000256" key="2">
    <source>
        <dbReference type="ARBA" id="ARBA00012438"/>
    </source>
</evidence>
<protein>
    <recommendedName>
        <fullName evidence="2">histidine kinase</fullName>
        <ecNumber evidence="2">2.7.13.3</ecNumber>
    </recommendedName>
</protein>
<evidence type="ECO:0000256" key="7">
    <source>
        <dbReference type="ARBA" id="ARBA00022840"/>
    </source>
</evidence>
<accession>F4L6W1</accession>
<dbReference type="HOGENOM" id="CLU_022307_0_0_10"/>
<keyword evidence="8" id="KW-0812">Transmembrane</keyword>
<dbReference type="InterPro" id="IPR036890">
    <property type="entry name" value="HATPase_C_sf"/>
</dbReference>
<dbReference type="Pfam" id="PF07568">
    <property type="entry name" value="HisKA_2"/>
    <property type="match status" value="1"/>
</dbReference>
<feature type="chain" id="PRO_5003310742" description="histidine kinase" evidence="9">
    <location>
        <begin position="20"/>
        <end position="654"/>
    </location>
</feature>
<proteinExistence type="predicted"/>
<keyword evidence="8" id="KW-1133">Transmembrane helix</keyword>
<reference evidence="11 12" key="1">
    <citation type="journal article" date="2011" name="Stand. Genomic Sci.">
        <title>Complete genome sequence of Haliscomenobacter hydrossis type strain (O).</title>
        <authorList>
            <consortium name="US DOE Joint Genome Institute (JGI-PGF)"/>
            <person name="Daligault H."/>
            <person name="Lapidus A."/>
            <person name="Zeytun A."/>
            <person name="Nolan M."/>
            <person name="Lucas S."/>
            <person name="Del Rio T.G."/>
            <person name="Tice H."/>
            <person name="Cheng J.F."/>
            <person name="Tapia R."/>
            <person name="Han C."/>
            <person name="Goodwin L."/>
            <person name="Pitluck S."/>
            <person name="Liolios K."/>
            <person name="Pagani I."/>
            <person name="Ivanova N."/>
            <person name="Huntemann M."/>
            <person name="Mavromatis K."/>
            <person name="Mikhailova N."/>
            <person name="Pati A."/>
            <person name="Chen A."/>
            <person name="Palaniappan K."/>
            <person name="Land M."/>
            <person name="Hauser L."/>
            <person name="Brambilla E.M."/>
            <person name="Rohde M."/>
            <person name="Verbarg S."/>
            <person name="Goker M."/>
            <person name="Bristow J."/>
            <person name="Eisen J.A."/>
            <person name="Markowitz V."/>
            <person name="Hugenholtz P."/>
            <person name="Kyrpides N.C."/>
            <person name="Klenk H.P."/>
            <person name="Woyke T."/>
        </authorList>
    </citation>
    <scope>NUCLEOTIDE SEQUENCE [LARGE SCALE GENOMIC DNA]</scope>
    <source>
        <strain evidence="12">ATCC 27775 / DSM 1100 / LMG 10767 / O</strain>
    </source>
</reference>
<dbReference type="SMART" id="SM00387">
    <property type="entry name" value="HATPase_c"/>
    <property type="match status" value="1"/>
</dbReference>
<dbReference type="InterPro" id="IPR011495">
    <property type="entry name" value="Sig_transdc_His_kin_sub2_dim/P"/>
</dbReference>
<dbReference type="Proteomes" id="UP000008461">
    <property type="component" value="Chromosome"/>
</dbReference>
<organism evidence="11 12">
    <name type="scientific">Haliscomenobacter hydrossis (strain ATCC 27775 / DSM 1100 / LMG 10767 / O)</name>
    <dbReference type="NCBI Taxonomy" id="760192"/>
    <lineage>
        <taxon>Bacteria</taxon>
        <taxon>Pseudomonadati</taxon>
        <taxon>Bacteroidota</taxon>
        <taxon>Saprospiria</taxon>
        <taxon>Saprospirales</taxon>
        <taxon>Haliscomenobacteraceae</taxon>
        <taxon>Haliscomenobacter</taxon>
    </lineage>
</organism>
<dbReference type="AlphaFoldDB" id="F4L6W1"/>
<dbReference type="InterPro" id="IPR011990">
    <property type="entry name" value="TPR-like_helical_dom_sf"/>
</dbReference>
<dbReference type="EMBL" id="CP002691">
    <property type="protein sequence ID" value="AEE51916.1"/>
    <property type="molecule type" value="Genomic_DNA"/>
</dbReference>
<dbReference type="OrthoDB" id="9767435at2"/>
<dbReference type="RefSeq" id="WP_013766454.1">
    <property type="nucleotide sequence ID" value="NC_015510.1"/>
</dbReference>
<keyword evidence="9" id="KW-0732">Signal</keyword>
<keyword evidence="3" id="KW-0597">Phosphoprotein</keyword>
<dbReference type="GO" id="GO:0005524">
    <property type="term" value="F:ATP binding"/>
    <property type="evidence" value="ECO:0007669"/>
    <property type="project" value="UniProtKB-KW"/>
</dbReference>
<dbReference type="Gene3D" id="1.25.40.10">
    <property type="entry name" value="Tetratricopeptide repeat domain"/>
    <property type="match status" value="1"/>
</dbReference>
<dbReference type="PROSITE" id="PS50109">
    <property type="entry name" value="HIS_KIN"/>
    <property type="match status" value="1"/>
</dbReference>
<evidence type="ECO:0000256" key="5">
    <source>
        <dbReference type="ARBA" id="ARBA00022741"/>
    </source>
</evidence>
<evidence type="ECO:0000256" key="3">
    <source>
        <dbReference type="ARBA" id="ARBA00022553"/>
    </source>
</evidence>
<feature type="transmembrane region" description="Helical" evidence="8">
    <location>
        <begin position="414"/>
        <end position="433"/>
    </location>
</feature>
<keyword evidence="12" id="KW-1185">Reference proteome</keyword>
<keyword evidence="8" id="KW-0472">Membrane</keyword>
<dbReference type="PANTHER" id="PTHR41523">
    <property type="entry name" value="TWO-COMPONENT SYSTEM SENSOR PROTEIN"/>
    <property type="match status" value="1"/>
</dbReference>
<evidence type="ECO:0000256" key="4">
    <source>
        <dbReference type="ARBA" id="ARBA00022679"/>
    </source>
</evidence>
<evidence type="ECO:0000256" key="6">
    <source>
        <dbReference type="ARBA" id="ARBA00022777"/>
    </source>
</evidence>
<dbReference type="EC" id="2.7.13.3" evidence="2"/>
<dbReference type="PANTHER" id="PTHR41523:SF8">
    <property type="entry name" value="ETHYLENE RESPONSE SENSOR PROTEIN"/>
    <property type="match status" value="1"/>
</dbReference>
<keyword evidence="4" id="KW-0808">Transferase</keyword>
<evidence type="ECO:0000259" key="10">
    <source>
        <dbReference type="PROSITE" id="PS50109"/>
    </source>
</evidence>
<dbReference type="eggNOG" id="COG0457">
    <property type="taxonomic scope" value="Bacteria"/>
</dbReference>
<reference key="2">
    <citation type="submission" date="2011-04" db="EMBL/GenBank/DDBJ databases">
        <title>Complete sequence of chromosome of Haliscomenobacter hydrossis DSM 1100.</title>
        <authorList>
            <consortium name="US DOE Joint Genome Institute (JGI-PGF)"/>
            <person name="Lucas S."/>
            <person name="Han J."/>
            <person name="Lapidus A."/>
            <person name="Bruce D."/>
            <person name="Goodwin L."/>
            <person name="Pitluck S."/>
            <person name="Peters L."/>
            <person name="Kyrpides N."/>
            <person name="Mavromatis K."/>
            <person name="Ivanova N."/>
            <person name="Ovchinnikova G."/>
            <person name="Pagani I."/>
            <person name="Daligault H."/>
            <person name="Detter J.C."/>
            <person name="Han C."/>
            <person name="Land M."/>
            <person name="Hauser L."/>
            <person name="Markowitz V."/>
            <person name="Cheng J.-F."/>
            <person name="Hugenholtz P."/>
            <person name="Woyke T."/>
            <person name="Wu D."/>
            <person name="Verbarg S."/>
            <person name="Frueling A."/>
            <person name="Brambilla E."/>
            <person name="Klenk H.-P."/>
            <person name="Eisen J.A."/>
        </authorList>
    </citation>
    <scope>NUCLEOTIDE SEQUENCE</scope>
    <source>
        <strain>DSM 1100</strain>
    </source>
</reference>
<evidence type="ECO:0000313" key="12">
    <source>
        <dbReference type="Proteomes" id="UP000008461"/>
    </source>
</evidence>
<dbReference type="STRING" id="760192.Halhy_4068"/>